<sequence length="103" mass="12208">MRLSRKVELIFHELEHLPLQLNDQNYHPLLKQGYNYLVLLRDSGLDEQRVYKRLVARHQNLANEKQQDFMAELLDCVCGFVGNQNYYIWRQDGAFARELKNGG</sequence>
<dbReference type="AlphaFoldDB" id="A0A1G4R7Q7"/>
<proteinExistence type="predicted"/>
<dbReference type="Proteomes" id="UP000198601">
    <property type="component" value="Unassembled WGS sequence"/>
</dbReference>
<reference evidence="2" key="1">
    <citation type="submission" date="2016-10" db="EMBL/GenBank/DDBJ databases">
        <authorList>
            <person name="Varghese N."/>
            <person name="Submissions S."/>
        </authorList>
    </citation>
    <scope>NUCLEOTIDE SEQUENCE [LARGE SCALE GENOMIC DNA]</scope>
    <source>
        <strain evidence="2">CGMCC 1.8946</strain>
    </source>
</reference>
<evidence type="ECO:0000313" key="2">
    <source>
        <dbReference type="Proteomes" id="UP000198601"/>
    </source>
</evidence>
<keyword evidence="2" id="KW-1185">Reference proteome</keyword>
<evidence type="ECO:0000313" key="1">
    <source>
        <dbReference type="EMBL" id="SCW52848.1"/>
    </source>
</evidence>
<name>A0A1G4R7Q7_9BACL</name>
<dbReference type="EMBL" id="FMTT01000013">
    <property type="protein sequence ID" value="SCW52848.1"/>
    <property type="molecule type" value="Genomic_DNA"/>
</dbReference>
<organism evidence="1 2">
    <name type="scientific">Paenibacillus tianmuensis</name>
    <dbReference type="NCBI Taxonomy" id="624147"/>
    <lineage>
        <taxon>Bacteria</taxon>
        <taxon>Bacillati</taxon>
        <taxon>Bacillota</taxon>
        <taxon>Bacilli</taxon>
        <taxon>Bacillales</taxon>
        <taxon>Paenibacillaceae</taxon>
        <taxon>Paenibacillus</taxon>
    </lineage>
</organism>
<protein>
    <submittedName>
        <fullName evidence="1">Uncharacterized protein</fullName>
    </submittedName>
</protein>
<gene>
    <name evidence="1" type="ORF">SAMN04487970_10132</name>
</gene>
<accession>A0A1G4R7Q7</accession>